<accession>A0ABD3PFY9</accession>
<feature type="transmembrane region" description="Helical" evidence="1">
    <location>
        <begin position="217"/>
        <end position="239"/>
    </location>
</feature>
<keyword evidence="1" id="KW-0812">Transmembrane</keyword>
<evidence type="ECO:0000313" key="3">
    <source>
        <dbReference type="Proteomes" id="UP001516023"/>
    </source>
</evidence>
<gene>
    <name evidence="2" type="ORF">HJC23_011053</name>
</gene>
<feature type="transmembrane region" description="Helical" evidence="1">
    <location>
        <begin position="12"/>
        <end position="35"/>
    </location>
</feature>
<comment type="caution">
    <text evidence="2">The sequence shown here is derived from an EMBL/GenBank/DDBJ whole genome shotgun (WGS) entry which is preliminary data.</text>
</comment>
<keyword evidence="1" id="KW-1133">Transmembrane helix</keyword>
<sequence length="310" mass="34411">MSRLNATLKLLFCIGEGFFIIVSLGFAAASCLIVLGKVNALLPSSYALALGVAVQFVNQCAKKSGCSGRRILCMNQLLLLGVLILSTSQYEWLTKRELSIKLVISSDSDYPEYDAFEKSLDEYFNGAYFESLCSDDPSTTWLLNFVDEHCPPSMSKDYCALSGSKKATCDTSCSNLDSECCPSETLCAEGNNMGCPYHKCRVQILEELFAWAWPFKVAAVAVCFLSAFMLVLSCLLICFNPRDDIEIELLKSGVMTEDDIEAIRRLKESRNVKTERGGKINFDSLHKQNDGKFGYSRKRLNRISPTNSDA</sequence>
<organism evidence="2 3">
    <name type="scientific">Cyclotella cryptica</name>
    <dbReference type="NCBI Taxonomy" id="29204"/>
    <lineage>
        <taxon>Eukaryota</taxon>
        <taxon>Sar</taxon>
        <taxon>Stramenopiles</taxon>
        <taxon>Ochrophyta</taxon>
        <taxon>Bacillariophyta</taxon>
        <taxon>Coscinodiscophyceae</taxon>
        <taxon>Thalassiosirophycidae</taxon>
        <taxon>Stephanodiscales</taxon>
        <taxon>Stephanodiscaceae</taxon>
        <taxon>Cyclotella</taxon>
    </lineage>
</organism>
<proteinExistence type="predicted"/>
<evidence type="ECO:0000256" key="1">
    <source>
        <dbReference type="SAM" id="Phobius"/>
    </source>
</evidence>
<keyword evidence="3" id="KW-1185">Reference proteome</keyword>
<reference evidence="2 3" key="1">
    <citation type="journal article" date="2020" name="G3 (Bethesda)">
        <title>Improved Reference Genome for Cyclotella cryptica CCMP332, a Model for Cell Wall Morphogenesis, Salinity Adaptation, and Lipid Production in Diatoms (Bacillariophyta).</title>
        <authorList>
            <person name="Roberts W.R."/>
            <person name="Downey K.M."/>
            <person name="Ruck E.C."/>
            <person name="Traller J.C."/>
            <person name="Alverson A.J."/>
        </authorList>
    </citation>
    <scope>NUCLEOTIDE SEQUENCE [LARGE SCALE GENOMIC DNA]</scope>
    <source>
        <strain evidence="2 3">CCMP332</strain>
    </source>
</reference>
<dbReference type="PROSITE" id="PS51257">
    <property type="entry name" value="PROKAR_LIPOPROTEIN"/>
    <property type="match status" value="1"/>
</dbReference>
<name>A0ABD3PFY9_9STRA</name>
<feature type="transmembrane region" description="Helical" evidence="1">
    <location>
        <begin position="71"/>
        <end position="90"/>
    </location>
</feature>
<feature type="transmembrane region" description="Helical" evidence="1">
    <location>
        <begin position="41"/>
        <end position="59"/>
    </location>
</feature>
<dbReference type="EMBL" id="JABMIG020000216">
    <property type="protein sequence ID" value="KAL3785370.1"/>
    <property type="molecule type" value="Genomic_DNA"/>
</dbReference>
<protein>
    <submittedName>
        <fullName evidence="2">Uncharacterized protein</fullName>
    </submittedName>
</protein>
<dbReference type="Proteomes" id="UP001516023">
    <property type="component" value="Unassembled WGS sequence"/>
</dbReference>
<dbReference type="AlphaFoldDB" id="A0ABD3PFY9"/>
<keyword evidence="1" id="KW-0472">Membrane</keyword>
<evidence type="ECO:0000313" key="2">
    <source>
        <dbReference type="EMBL" id="KAL3785370.1"/>
    </source>
</evidence>